<feature type="transmembrane region" description="Helical" evidence="4">
    <location>
        <begin position="131"/>
        <end position="148"/>
    </location>
</feature>
<comment type="similarity">
    <text evidence="2">Belongs to the major facilitator superfamily. Monocarboxylate porter (TC 2.A.1.13) family.</text>
</comment>
<feature type="transmembrane region" description="Helical" evidence="4">
    <location>
        <begin position="451"/>
        <end position="477"/>
    </location>
</feature>
<name>A0A4Q9PUB9_9APHY</name>
<feature type="transmembrane region" description="Helical" evidence="4">
    <location>
        <begin position="55"/>
        <end position="79"/>
    </location>
</feature>
<sequence>MNALPTSRNSFPESPAAPGSPHVQLSETATSLQSINTQEGANVQELPPVDRGLKAWSFCASAFILETMVWGFGFSYGIFQDYYTSHPPFDSASGVAIAAVGTICLGIQYGEGIFLIFFLRRYPDFIRTSMWFGLALYFVSLFASSFATQVWQLILLQGVGVGIGGGILYSPVIKLLPEWFSERRGLAGGIIFSGTGVGGFAFPFLLNALLSEVGVRWTLRIWATGTAICSAIALLGMRSRFPVPKFKAGQRRPKLIPSRLEFLHNPLFWTFVSDHFAPYFFVGVEVDSNTSLKVFTTLIQGLSQFPVSLYIPTFTRSLSNQLTATIVLSLLNLSAVIGQILIGHLTDRIPYPSIMVFSAVGSALGAFLLWGFANAAIYLYFFSIVFGGLAGGFSSTWTNAAVECAGHEFASIAFSGITFAKGISAVIGPIVSGLLLEAGRSSSTSARFGRFGYGAVEIFVGSCALAAGVGSVAVALARQRVVRS</sequence>
<feature type="region of interest" description="Disordered" evidence="3">
    <location>
        <begin position="1"/>
        <end position="23"/>
    </location>
</feature>
<dbReference type="Gene3D" id="1.20.1250.20">
    <property type="entry name" value="MFS general substrate transporter like domains"/>
    <property type="match status" value="2"/>
</dbReference>
<comment type="subcellular location">
    <subcellularLocation>
        <location evidence="1">Membrane</location>
        <topology evidence="1">Multi-pass membrane protein</topology>
    </subcellularLocation>
</comment>
<feature type="transmembrane region" description="Helical" evidence="4">
    <location>
        <begin position="409"/>
        <end position="431"/>
    </location>
</feature>
<feature type="transmembrane region" description="Helical" evidence="4">
    <location>
        <begin position="354"/>
        <end position="372"/>
    </location>
</feature>
<dbReference type="PANTHER" id="PTHR11360:SF287">
    <property type="entry name" value="MFS MONOCARBOXYLATE TRANSPORTER"/>
    <property type="match status" value="1"/>
</dbReference>
<dbReference type="InterPro" id="IPR011701">
    <property type="entry name" value="MFS"/>
</dbReference>
<evidence type="ECO:0000259" key="5">
    <source>
        <dbReference type="PROSITE" id="PS50850"/>
    </source>
</evidence>
<dbReference type="InterPro" id="IPR020846">
    <property type="entry name" value="MFS_dom"/>
</dbReference>
<feature type="domain" description="Major facilitator superfamily (MFS) profile" evidence="5">
    <location>
        <begin position="289"/>
        <end position="484"/>
    </location>
</feature>
<organism evidence="6 7">
    <name type="scientific">Dichomitus squalens</name>
    <dbReference type="NCBI Taxonomy" id="114155"/>
    <lineage>
        <taxon>Eukaryota</taxon>
        <taxon>Fungi</taxon>
        <taxon>Dikarya</taxon>
        <taxon>Basidiomycota</taxon>
        <taxon>Agaricomycotina</taxon>
        <taxon>Agaricomycetes</taxon>
        <taxon>Polyporales</taxon>
        <taxon>Polyporaceae</taxon>
        <taxon>Dichomitus</taxon>
    </lineage>
</organism>
<dbReference type="EMBL" id="ML145129">
    <property type="protein sequence ID" value="TBU58086.1"/>
    <property type="molecule type" value="Genomic_DNA"/>
</dbReference>
<evidence type="ECO:0000313" key="6">
    <source>
        <dbReference type="EMBL" id="TBU58086.1"/>
    </source>
</evidence>
<gene>
    <name evidence="6" type="ORF">BD310DRAFT_977667</name>
</gene>
<keyword evidence="7" id="KW-1185">Reference proteome</keyword>
<dbReference type="InterPro" id="IPR036259">
    <property type="entry name" value="MFS_trans_sf"/>
</dbReference>
<dbReference type="GO" id="GO:0022857">
    <property type="term" value="F:transmembrane transporter activity"/>
    <property type="evidence" value="ECO:0007669"/>
    <property type="project" value="InterPro"/>
</dbReference>
<accession>A0A4Q9PUB9</accession>
<proteinExistence type="inferred from homology"/>
<dbReference type="GO" id="GO:0016020">
    <property type="term" value="C:membrane"/>
    <property type="evidence" value="ECO:0007669"/>
    <property type="project" value="UniProtKB-SubCell"/>
</dbReference>
<dbReference type="PANTHER" id="PTHR11360">
    <property type="entry name" value="MONOCARBOXYLATE TRANSPORTER"/>
    <property type="match status" value="1"/>
</dbReference>
<evidence type="ECO:0000256" key="4">
    <source>
        <dbReference type="SAM" id="Phobius"/>
    </source>
</evidence>
<reference evidence="6 7" key="1">
    <citation type="submission" date="2019-01" db="EMBL/GenBank/DDBJ databases">
        <title>Draft genome sequences of three monokaryotic isolates of the white-rot basidiomycete fungus Dichomitus squalens.</title>
        <authorList>
            <consortium name="DOE Joint Genome Institute"/>
            <person name="Lopez S.C."/>
            <person name="Andreopoulos B."/>
            <person name="Pangilinan J."/>
            <person name="Lipzen A."/>
            <person name="Riley R."/>
            <person name="Ahrendt S."/>
            <person name="Ng V."/>
            <person name="Barry K."/>
            <person name="Daum C."/>
            <person name="Grigoriev I.V."/>
            <person name="Hilden K.S."/>
            <person name="Makela M.R."/>
            <person name="de Vries R.P."/>
        </authorList>
    </citation>
    <scope>NUCLEOTIDE SEQUENCE [LARGE SCALE GENOMIC DNA]</scope>
    <source>
        <strain evidence="6 7">CBS 464.89</strain>
    </source>
</reference>
<dbReference type="Proteomes" id="UP000292082">
    <property type="component" value="Unassembled WGS sequence"/>
</dbReference>
<feature type="compositionally biased region" description="Polar residues" evidence="3">
    <location>
        <begin position="1"/>
        <end position="12"/>
    </location>
</feature>
<keyword evidence="4" id="KW-0472">Membrane</keyword>
<feature type="transmembrane region" description="Helical" evidence="4">
    <location>
        <begin position="154"/>
        <end position="173"/>
    </location>
</feature>
<dbReference type="PROSITE" id="PS50850">
    <property type="entry name" value="MFS"/>
    <property type="match status" value="1"/>
</dbReference>
<feature type="transmembrane region" description="Helical" evidence="4">
    <location>
        <begin position="185"/>
        <end position="209"/>
    </location>
</feature>
<evidence type="ECO:0000256" key="1">
    <source>
        <dbReference type="ARBA" id="ARBA00004141"/>
    </source>
</evidence>
<dbReference type="Pfam" id="PF07690">
    <property type="entry name" value="MFS_1"/>
    <property type="match status" value="2"/>
</dbReference>
<dbReference type="SUPFAM" id="SSF103473">
    <property type="entry name" value="MFS general substrate transporter"/>
    <property type="match status" value="1"/>
</dbReference>
<evidence type="ECO:0000313" key="7">
    <source>
        <dbReference type="Proteomes" id="UP000292082"/>
    </source>
</evidence>
<feature type="transmembrane region" description="Helical" evidence="4">
    <location>
        <begin position="91"/>
        <end position="119"/>
    </location>
</feature>
<evidence type="ECO:0000256" key="3">
    <source>
        <dbReference type="SAM" id="MobiDB-lite"/>
    </source>
</evidence>
<keyword evidence="4" id="KW-1133">Transmembrane helix</keyword>
<keyword evidence="4" id="KW-0812">Transmembrane</keyword>
<dbReference type="InterPro" id="IPR050327">
    <property type="entry name" value="Proton-linked_MCT"/>
</dbReference>
<evidence type="ECO:0000256" key="2">
    <source>
        <dbReference type="ARBA" id="ARBA00006727"/>
    </source>
</evidence>
<dbReference type="AlphaFoldDB" id="A0A4Q9PUB9"/>
<feature type="transmembrane region" description="Helical" evidence="4">
    <location>
        <begin position="221"/>
        <end position="241"/>
    </location>
</feature>
<feature type="transmembrane region" description="Helical" evidence="4">
    <location>
        <begin position="378"/>
        <end position="397"/>
    </location>
</feature>
<feature type="transmembrane region" description="Helical" evidence="4">
    <location>
        <begin position="322"/>
        <end position="342"/>
    </location>
</feature>
<protein>
    <submittedName>
        <fullName evidence="6">MFS general substrate transporter</fullName>
    </submittedName>
</protein>